<evidence type="ECO:0000313" key="4">
    <source>
        <dbReference type="Proteomes" id="UP000306918"/>
    </source>
</evidence>
<protein>
    <submittedName>
        <fullName evidence="3">PorT family protein</fullName>
    </submittedName>
</protein>
<organism evidence="3 4">
    <name type="scientific">Niastella caeni</name>
    <dbReference type="NCBI Taxonomy" id="2569763"/>
    <lineage>
        <taxon>Bacteria</taxon>
        <taxon>Pseudomonadati</taxon>
        <taxon>Bacteroidota</taxon>
        <taxon>Chitinophagia</taxon>
        <taxon>Chitinophagales</taxon>
        <taxon>Chitinophagaceae</taxon>
        <taxon>Niastella</taxon>
    </lineage>
</organism>
<dbReference type="AlphaFoldDB" id="A0A4S8HQ30"/>
<dbReference type="Pfam" id="PF13568">
    <property type="entry name" value="OMP_b-brl_2"/>
    <property type="match status" value="1"/>
</dbReference>
<feature type="signal peptide" evidence="1">
    <location>
        <begin position="1"/>
        <end position="19"/>
    </location>
</feature>
<evidence type="ECO:0000259" key="2">
    <source>
        <dbReference type="Pfam" id="PF13568"/>
    </source>
</evidence>
<proteinExistence type="predicted"/>
<comment type="caution">
    <text evidence="3">The sequence shown here is derived from an EMBL/GenBank/DDBJ whole genome shotgun (WGS) entry which is preliminary data.</text>
</comment>
<gene>
    <name evidence="3" type="ORF">FAM09_18435</name>
</gene>
<feature type="domain" description="Outer membrane protein beta-barrel" evidence="2">
    <location>
        <begin position="70"/>
        <end position="198"/>
    </location>
</feature>
<dbReference type="Proteomes" id="UP000306918">
    <property type="component" value="Unassembled WGS sequence"/>
</dbReference>
<feature type="chain" id="PRO_5020648043" evidence="1">
    <location>
        <begin position="20"/>
        <end position="250"/>
    </location>
</feature>
<dbReference type="EMBL" id="STFF01000005">
    <property type="protein sequence ID" value="THU36941.1"/>
    <property type="molecule type" value="Genomic_DNA"/>
</dbReference>
<dbReference type="OrthoDB" id="959017at2"/>
<name>A0A4S8HQ30_9BACT</name>
<reference evidence="3 4" key="1">
    <citation type="submission" date="2019-04" db="EMBL/GenBank/DDBJ databases">
        <title>Niastella caeni sp. nov., isolated from activated sludge.</title>
        <authorList>
            <person name="Sheng M."/>
        </authorList>
    </citation>
    <scope>NUCLEOTIDE SEQUENCE [LARGE SCALE GENOMIC DNA]</scope>
    <source>
        <strain evidence="3 4">HX-2-15</strain>
    </source>
</reference>
<evidence type="ECO:0000256" key="1">
    <source>
        <dbReference type="SAM" id="SignalP"/>
    </source>
</evidence>
<keyword evidence="1" id="KW-0732">Signal</keyword>
<sequence>MKKLITLSFALAFVLPLFAQDSTIAAKPKKKDWSKINLSNRPNDHFMLQVGYNGWASIPDTINTKGIPRSFNMYFMFDFPFKTSPRFSVGVGVGLGTDNFYLDKTTVDIAGQNNGTLTFRSDTSANYFKKYKIATTYLELPVELRFAADPENTNKSWKVAVGGKVGTMLSAMTKGKNLQNRNGQTINSYTEKIKSKKFFNSTRLAVTGRISKGIFGIYGTYQINNFIKDGAAPGLPDIRPFQIGISISGL</sequence>
<dbReference type="RefSeq" id="WP_136578617.1">
    <property type="nucleotide sequence ID" value="NZ_STFF01000005.1"/>
</dbReference>
<evidence type="ECO:0000313" key="3">
    <source>
        <dbReference type="EMBL" id="THU36941.1"/>
    </source>
</evidence>
<keyword evidence="4" id="KW-1185">Reference proteome</keyword>
<accession>A0A4S8HQ30</accession>
<dbReference type="InterPro" id="IPR025665">
    <property type="entry name" value="Beta-barrel_OMP_2"/>
</dbReference>